<evidence type="ECO:0000313" key="2">
    <source>
        <dbReference type="EMBL" id="GAA3943784.1"/>
    </source>
</evidence>
<evidence type="ECO:0000313" key="3">
    <source>
        <dbReference type="Proteomes" id="UP001499909"/>
    </source>
</evidence>
<sequence>MAKTWYLTARMRTYPGTNENLFAGYPTCSRDDFYSFQATGKLLFDNGVEKCLPSEPQTVTGTWSVSANDTKISISHPYLGGAAGLAARGGTIQELTTQKLVIVQTDTVGTTLVLTTSTYQGK</sequence>
<keyword evidence="3" id="KW-1185">Reference proteome</keyword>
<proteinExistence type="predicted"/>
<protein>
    <recommendedName>
        <fullName evidence="1">Lipocalin-like domain-containing protein</fullName>
    </recommendedName>
</protein>
<feature type="domain" description="Lipocalin-like" evidence="1">
    <location>
        <begin position="2"/>
        <end position="102"/>
    </location>
</feature>
<dbReference type="RefSeq" id="WP_425553193.1">
    <property type="nucleotide sequence ID" value="NZ_BAABDH010000082.1"/>
</dbReference>
<reference evidence="3" key="1">
    <citation type="journal article" date="2019" name="Int. J. Syst. Evol. Microbiol.">
        <title>The Global Catalogue of Microorganisms (GCM) 10K type strain sequencing project: providing services to taxonomists for standard genome sequencing and annotation.</title>
        <authorList>
            <consortium name="The Broad Institute Genomics Platform"/>
            <consortium name="The Broad Institute Genome Sequencing Center for Infectious Disease"/>
            <person name="Wu L."/>
            <person name="Ma J."/>
        </authorList>
    </citation>
    <scope>NUCLEOTIDE SEQUENCE [LARGE SCALE GENOMIC DNA]</scope>
    <source>
        <strain evidence="3">JCM 17214</strain>
    </source>
</reference>
<dbReference type="Proteomes" id="UP001499909">
    <property type="component" value="Unassembled WGS sequence"/>
</dbReference>
<dbReference type="Pfam" id="PF13648">
    <property type="entry name" value="Lipocalin_4"/>
    <property type="match status" value="1"/>
</dbReference>
<name>A0ABP7NDG0_9BACT</name>
<comment type="caution">
    <text evidence="2">The sequence shown here is derived from an EMBL/GenBank/DDBJ whole genome shotgun (WGS) entry which is preliminary data.</text>
</comment>
<gene>
    <name evidence="2" type="ORF">GCM10022406_28010</name>
</gene>
<evidence type="ECO:0000259" key="1">
    <source>
        <dbReference type="Pfam" id="PF13648"/>
    </source>
</evidence>
<dbReference type="InterPro" id="IPR024311">
    <property type="entry name" value="Lipocalin-like"/>
</dbReference>
<dbReference type="EMBL" id="BAABDH010000082">
    <property type="protein sequence ID" value="GAA3943784.1"/>
    <property type="molecule type" value="Genomic_DNA"/>
</dbReference>
<organism evidence="2 3">
    <name type="scientific">Hymenobacter algoricola</name>
    <dbReference type="NCBI Taxonomy" id="486267"/>
    <lineage>
        <taxon>Bacteria</taxon>
        <taxon>Pseudomonadati</taxon>
        <taxon>Bacteroidota</taxon>
        <taxon>Cytophagia</taxon>
        <taxon>Cytophagales</taxon>
        <taxon>Hymenobacteraceae</taxon>
        <taxon>Hymenobacter</taxon>
    </lineage>
</organism>
<accession>A0ABP7NDG0</accession>